<sequence length="95" mass="10768">MGHIIPFLHLSNELAARGHIISFLTPKKAQTLLQHLNLHSHLITFCPMIVPYVEGLHKGLELNSKVPPHLSHLVYIVVDRTTFEPFGLYCRGLHV</sequence>
<dbReference type="AlphaFoldDB" id="A0A314UF66"/>
<dbReference type="Gene3D" id="3.40.50.2000">
    <property type="entry name" value="Glycogen Phosphorylase B"/>
    <property type="match status" value="1"/>
</dbReference>
<accession>A0A314UF66</accession>
<gene>
    <name evidence="1" type="ORF">Pyn_11762</name>
</gene>
<evidence type="ECO:0000313" key="2">
    <source>
        <dbReference type="Proteomes" id="UP000250321"/>
    </source>
</evidence>
<comment type="caution">
    <text evidence="1">The sequence shown here is derived from an EMBL/GenBank/DDBJ whole genome shotgun (WGS) entry which is preliminary data.</text>
</comment>
<keyword evidence="1" id="KW-0808">Transferase</keyword>
<reference evidence="1 2" key="1">
    <citation type="submission" date="2018-02" db="EMBL/GenBank/DDBJ databases">
        <title>Draft genome of wild Prunus yedoensis var. nudiflora.</title>
        <authorList>
            <person name="Baek S."/>
            <person name="Kim J.-H."/>
            <person name="Choi K."/>
            <person name="Kim G.-B."/>
            <person name="Cho A."/>
            <person name="Jang H."/>
            <person name="Shin C.-H."/>
            <person name="Yu H.-J."/>
            <person name="Mun J.-H."/>
        </authorList>
    </citation>
    <scope>NUCLEOTIDE SEQUENCE [LARGE SCALE GENOMIC DNA]</scope>
    <source>
        <strain evidence="2">cv. Jeju island</strain>
        <tissue evidence="1">Leaf</tissue>
    </source>
</reference>
<organism evidence="1 2">
    <name type="scientific">Prunus yedoensis var. nudiflora</name>
    <dbReference type="NCBI Taxonomy" id="2094558"/>
    <lineage>
        <taxon>Eukaryota</taxon>
        <taxon>Viridiplantae</taxon>
        <taxon>Streptophyta</taxon>
        <taxon>Embryophyta</taxon>
        <taxon>Tracheophyta</taxon>
        <taxon>Spermatophyta</taxon>
        <taxon>Magnoliopsida</taxon>
        <taxon>eudicotyledons</taxon>
        <taxon>Gunneridae</taxon>
        <taxon>Pentapetalae</taxon>
        <taxon>rosids</taxon>
        <taxon>fabids</taxon>
        <taxon>Rosales</taxon>
        <taxon>Rosaceae</taxon>
        <taxon>Amygdaloideae</taxon>
        <taxon>Amygdaleae</taxon>
        <taxon>Prunus</taxon>
    </lineage>
</organism>
<name>A0A314UF66_PRUYE</name>
<dbReference type="GO" id="GO:0016740">
    <property type="term" value="F:transferase activity"/>
    <property type="evidence" value="ECO:0007669"/>
    <property type="project" value="UniProtKB-KW"/>
</dbReference>
<proteinExistence type="predicted"/>
<protein>
    <submittedName>
        <fullName evidence="1">UDP-glycosyltransferase 79B6-like</fullName>
    </submittedName>
</protein>
<keyword evidence="2" id="KW-1185">Reference proteome</keyword>
<evidence type="ECO:0000313" key="1">
    <source>
        <dbReference type="EMBL" id="PQM35991.1"/>
    </source>
</evidence>
<dbReference type="Proteomes" id="UP000250321">
    <property type="component" value="Unassembled WGS sequence"/>
</dbReference>
<dbReference type="SUPFAM" id="SSF53756">
    <property type="entry name" value="UDP-Glycosyltransferase/glycogen phosphorylase"/>
    <property type="match status" value="1"/>
</dbReference>
<dbReference type="STRING" id="2094558.A0A314UF66"/>
<dbReference type="EMBL" id="PJQY01003599">
    <property type="protein sequence ID" value="PQM35991.1"/>
    <property type="molecule type" value="Genomic_DNA"/>
</dbReference>
<dbReference type="OrthoDB" id="5835829at2759"/>